<name>A0A8R1HSZ6_CAEJA</name>
<evidence type="ECO:0000256" key="1">
    <source>
        <dbReference type="ARBA" id="ARBA00004370"/>
    </source>
</evidence>
<sequence length="566" mass="63784">MRLCVTVILAAAILIVFSLGIFLLIPFPIAIFQSIVDSQVYLQVKSDGQFPKGTFYWSKVPVVQYWTFHTFNVTNPDEVLYYGATPNMLEMGPYTYAETEFKDFIEFRNNDKEVYYMNNKTWVFDQSRSCDGCFQADHLQLANSPFMSVVFMQLQQPSSSPVLGIGMDILTLLLGEQPIRTVTVAGTLFDGYSDPLIDLMNSPLTKTLLDILGNPVQLPQVPSGGFFPKYSHTCDGNYTIKTGKDNTDNVALIEKWNDMTHLPWWKTEETQDVRGTGDGSLQKPGLQKKDTLKQFQSFACRTFNLHYHESKTVKDIPTYGFRIEDDSYDAVKNVGYRYDNLEKVNYFPNWPCGANHTKTDNGNCAMVDCNQFDNFCHACCDGAHINDTYLLPPGMVPQRCLAGQLTLVPFGAVLSAPHFYGAPKEVHEAMVGVHVDEEEDRPGTFYINPTTGSTIGGSFRMMLSVPIFQSLPWTAMSNSPNSILPCFILRINVDMHDYAVDYVFFSVVTVPNIILGLGIGFTAISLISALLWGFLYFRRKQNSKSIVSNNTSREQWSISEPEQIKF</sequence>
<dbReference type="EnsemblMetazoa" id="CJA05768.1">
    <property type="protein sequence ID" value="CJA05768.1"/>
    <property type="gene ID" value="WBGene00124972"/>
</dbReference>
<keyword evidence="4 7" id="KW-1133">Transmembrane helix</keyword>
<evidence type="ECO:0000256" key="3">
    <source>
        <dbReference type="ARBA" id="ARBA00022692"/>
    </source>
</evidence>
<reference evidence="9" key="1">
    <citation type="submission" date="2010-08" db="EMBL/GenBank/DDBJ databases">
        <authorList>
            <consortium name="Caenorhabditis japonica Sequencing Consortium"/>
            <person name="Wilson R.K."/>
        </authorList>
    </citation>
    <scope>NUCLEOTIDE SEQUENCE [LARGE SCALE GENOMIC DNA]</scope>
    <source>
        <strain evidence="9">DF5081</strain>
    </source>
</reference>
<keyword evidence="5 7" id="KW-0472">Membrane</keyword>
<dbReference type="AlphaFoldDB" id="A0A8R1HSZ6"/>
<dbReference type="PANTHER" id="PTHR11923">
    <property type="entry name" value="SCAVENGER RECEPTOR CLASS B TYPE-1 SR-B1"/>
    <property type="match status" value="1"/>
</dbReference>
<dbReference type="InterPro" id="IPR002159">
    <property type="entry name" value="CD36_fam"/>
</dbReference>
<keyword evidence="6" id="KW-0325">Glycoprotein</keyword>
<keyword evidence="9" id="KW-1185">Reference proteome</keyword>
<dbReference type="Pfam" id="PF01130">
    <property type="entry name" value="CD36"/>
    <property type="match status" value="1"/>
</dbReference>
<dbReference type="GO" id="GO:0005044">
    <property type="term" value="F:scavenger receptor activity"/>
    <property type="evidence" value="ECO:0007669"/>
    <property type="project" value="TreeGrafter"/>
</dbReference>
<comment type="similarity">
    <text evidence="2">Belongs to the CD36 family.</text>
</comment>
<evidence type="ECO:0000256" key="4">
    <source>
        <dbReference type="ARBA" id="ARBA00022989"/>
    </source>
</evidence>
<evidence type="ECO:0000256" key="7">
    <source>
        <dbReference type="SAM" id="Phobius"/>
    </source>
</evidence>
<accession>A0A8R1HSZ6</accession>
<dbReference type="GO" id="GO:0005737">
    <property type="term" value="C:cytoplasm"/>
    <property type="evidence" value="ECO:0007669"/>
    <property type="project" value="TreeGrafter"/>
</dbReference>
<evidence type="ECO:0000256" key="6">
    <source>
        <dbReference type="ARBA" id="ARBA00023180"/>
    </source>
</evidence>
<evidence type="ECO:0000313" key="8">
    <source>
        <dbReference type="EnsemblMetazoa" id="CJA05768.1"/>
    </source>
</evidence>
<proteinExistence type="inferred from homology"/>
<protein>
    <submittedName>
        <fullName evidence="8">Uncharacterized protein</fullName>
    </submittedName>
</protein>
<evidence type="ECO:0000256" key="5">
    <source>
        <dbReference type="ARBA" id="ARBA00023136"/>
    </source>
</evidence>
<dbReference type="OMA" id="FPNWPCG"/>
<evidence type="ECO:0000313" key="9">
    <source>
        <dbReference type="Proteomes" id="UP000005237"/>
    </source>
</evidence>
<feature type="transmembrane region" description="Helical" evidence="7">
    <location>
        <begin position="513"/>
        <end position="537"/>
    </location>
</feature>
<reference evidence="8" key="2">
    <citation type="submission" date="2022-06" db="UniProtKB">
        <authorList>
            <consortium name="EnsemblMetazoa"/>
        </authorList>
    </citation>
    <scope>IDENTIFICATION</scope>
    <source>
        <strain evidence="8">DF5081</strain>
    </source>
</reference>
<organism evidence="8 9">
    <name type="scientific">Caenorhabditis japonica</name>
    <dbReference type="NCBI Taxonomy" id="281687"/>
    <lineage>
        <taxon>Eukaryota</taxon>
        <taxon>Metazoa</taxon>
        <taxon>Ecdysozoa</taxon>
        <taxon>Nematoda</taxon>
        <taxon>Chromadorea</taxon>
        <taxon>Rhabditida</taxon>
        <taxon>Rhabditina</taxon>
        <taxon>Rhabditomorpha</taxon>
        <taxon>Rhabditoidea</taxon>
        <taxon>Rhabditidae</taxon>
        <taxon>Peloderinae</taxon>
        <taxon>Caenorhabditis</taxon>
    </lineage>
</organism>
<dbReference type="PRINTS" id="PR01609">
    <property type="entry name" value="CD36FAMILY"/>
</dbReference>
<evidence type="ECO:0000256" key="2">
    <source>
        <dbReference type="ARBA" id="ARBA00010532"/>
    </source>
</evidence>
<dbReference type="GO" id="GO:0016020">
    <property type="term" value="C:membrane"/>
    <property type="evidence" value="ECO:0007669"/>
    <property type="project" value="UniProtKB-SubCell"/>
</dbReference>
<dbReference type="PANTHER" id="PTHR11923:SF106">
    <property type="entry name" value="SCAVENGER RECEPTOR (CD36 FAMILY) RELATED"/>
    <property type="match status" value="1"/>
</dbReference>
<dbReference type="Proteomes" id="UP000005237">
    <property type="component" value="Unassembled WGS sequence"/>
</dbReference>
<comment type="subcellular location">
    <subcellularLocation>
        <location evidence="1">Membrane</location>
    </subcellularLocation>
</comment>
<keyword evidence="3 7" id="KW-0812">Transmembrane</keyword>